<evidence type="ECO:0000313" key="3">
    <source>
        <dbReference type="Proteomes" id="UP000186808"/>
    </source>
</evidence>
<sequence>MFVRIRQLFFHVYKIMSFYQLIANQLSQSGLDYEKQQLEQTDIIEYMVLESAGALHPLQGKPLKCFFRPGDKGTLHLEDDKKHSSLEFGLVPSLQKLSISEKEQTQFIQIVNAIEHKFPESSSYSKPLSYKHSEIRYGVILPDENIEQAIKSSSLFMAAGDLSALDLDSLLLLRKKLNLYKIADDNISELAERLVDKVNIHLSKHFDPTLIQQALPKAERKFVAMLAIAREEHKFNQLLQMLNYKLFELTHKGTKAYESGASDDLPVVNNDFDPNYSKVAPIAQLLRSSLVGAGADFFNNPMSQDSYKEFKSTCYKSIKGAKDEFGQFRGWAKWYNELNPILKSIIACVKALGGVIAGLTIVPGLLTEIYSEQGYVGTFFNTKTDSLRKLETFEKNLFCNGGLFDELDKEIPHLGVTI</sequence>
<evidence type="ECO:0000313" key="4">
    <source>
        <dbReference type="Proteomes" id="UP000254374"/>
    </source>
</evidence>
<dbReference type="Proteomes" id="UP000254374">
    <property type="component" value="Unassembled WGS sequence"/>
</dbReference>
<keyword evidence="3" id="KW-1185">Reference proteome</keyword>
<reference evidence="1 3" key="1">
    <citation type="submission" date="2017-01" db="EMBL/GenBank/DDBJ databases">
        <authorList>
            <person name="Varghese N."/>
            <person name="Submissions S."/>
        </authorList>
    </citation>
    <scope>NUCLEOTIDE SEQUENCE [LARGE SCALE GENOMIC DNA]</scope>
    <source>
        <strain evidence="1 3">ATCC 33342</strain>
    </source>
</reference>
<dbReference type="EMBL" id="FTNL01000029">
    <property type="protein sequence ID" value="SIR84705.1"/>
    <property type="molecule type" value="Genomic_DNA"/>
</dbReference>
<dbReference type="AlphaFoldDB" id="A0A377GH27"/>
<accession>A0A377GH27</accession>
<gene>
    <name evidence="2" type="ORF">NCTC11401_00647</name>
    <name evidence="1" type="ORF">SAMN05421777_12929</name>
</gene>
<name>A0A377GH27_9GAMM</name>
<dbReference type="EMBL" id="UGGV01000001">
    <property type="protein sequence ID" value="STO23845.1"/>
    <property type="molecule type" value="Genomic_DNA"/>
</dbReference>
<reference evidence="2 4" key="2">
    <citation type="submission" date="2018-06" db="EMBL/GenBank/DDBJ databases">
        <authorList>
            <consortium name="Pathogen Informatics"/>
            <person name="Doyle S."/>
        </authorList>
    </citation>
    <scope>NUCLEOTIDE SEQUENCE [LARGE SCALE GENOMIC DNA]</scope>
    <source>
        <strain evidence="2 4">NCTC11401</strain>
    </source>
</reference>
<proteinExistence type="predicted"/>
<evidence type="ECO:0000313" key="1">
    <source>
        <dbReference type="EMBL" id="SIR84705.1"/>
    </source>
</evidence>
<protein>
    <recommendedName>
        <fullName evidence="5">Ankyrin repeat protein</fullName>
    </recommendedName>
</protein>
<evidence type="ECO:0000313" key="2">
    <source>
        <dbReference type="EMBL" id="STO23845.1"/>
    </source>
</evidence>
<dbReference type="STRING" id="464.Lgor_0441"/>
<dbReference type="Proteomes" id="UP000186808">
    <property type="component" value="Unassembled WGS sequence"/>
</dbReference>
<organism evidence="2 4">
    <name type="scientific">Fluoribacter gormanii</name>
    <dbReference type="NCBI Taxonomy" id="464"/>
    <lineage>
        <taxon>Bacteria</taxon>
        <taxon>Pseudomonadati</taxon>
        <taxon>Pseudomonadota</taxon>
        <taxon>Gammaproteobacteria</taxon>
        <taxon>Legionellales</taxon>
        <taxon>Legionellaceae</taxon>
        <taxon>Fluoribacter</taxon>
    </lineage>
</organism>
<dbReference type="RefSeq" id="WP_238587821.1">
    <property type="nucleotide sequence ID" value="NZ_CAAAIX010000030.1"/>
</dbReference>
<evidence type="ECO:0008006" key="5">
    <source>
        <dbReference type="Google" id="ProtNLM"/>
    </source>
</evidence>